<dbReference type="Pfam" id="PF18879">
    <property type="entry name" value="EspA_EspE"/>
    <property type="match status" value="1"/>
</dbReference>
<dbReference type="RefSeq" id="WP_083115286.1">
    <property type="nucleotide sequence ID" value="NZ_JACKTS010000018.1"/>
</dbReference>
<organism evidence="3 4">
    <name type="scientific">Mycobacterium angelicum</name>
    <dbReference type="NCBI Taxonomy" id="470074"/>
    <lineage>
        <taxon>Bacteria</taxon>
        <taxon>Bacillati</taxon>
        <taxon>Actinomycetota</taxon>
        <taxon>Actinomycetes</taxon>
        <taxon>Mycobacteriales</taxon>
        <taxon>Mycobacteriaceae</taxon>
        <taxon>Mycobacterium</taxon>
    </lineage>
</organism>
<evidence type="ECO:0000313" key="3">
    <source>
        <dbReference type="EMBL" id="ORA15663.1"/>
    </source>
</evidence>
<reference evidence="3 4" key="1">
    <citation type="submission" date="2017-02" db="EMBL/GenBank/DDBJ databases">
        <title>The new phylogeny of genus Mycobacterium.</title>
        <authorList>
            <person name="Tortoli E."/>
            <person name="Trovato A."/>
            <person name="Cirillo D.M."/>
        </authorList>
    </citation>
    <scope>NUCLEOTIDE SEQUENCE [LARGE SCALE GENOMIC DNA]</scope>
    <source>
        <strain evidence="3 4">DSM 45057</strain>
    </source>
</reference>
<dbReference type="AlphaFoldDB" id="A0A1W9ZHU8"/>
<accession>A0A1W9ZHU8</accession>
<feature type="compositionally biased region" description="Gly residues" evidence="1">
    <location>
        <begin position="304"/>
        <end position="313"/>
    </location>
</feature>
<protein>
    <recommendedName>
        <fullName evidence="2">ESX-1 secretion-associated protein EspA/EspE-like domain-containing protein</fullName>
    </recommendedName>
</protein>
<dbReference type="Proteomes" id="UP000192284">
    <property type="component" value="Unassembled WGS sequence"/>
</dbReference>
<keyword evidence="4" id="KW-1185">Reference proteome</keyword>
<evidence type="ECO:0000313" key="4">
    <source>
        <dbReference type="Proteomes" id="UP000192284"/>
    </source>
</evidence>
<dbReference type="EMBL" id="MVHE01000049">
    <property type="protein sequence ID" value="ORA15663.1"/>
    <property type="molecule type" value="Genomic_DNA"/>
</dbReference>
<evidence type="ECO:0000256" key="1">
    <source>
        <dbReference type="SAM" id="MobiDB-lite"/>
    </source>
</evidence>
<proteinExistence type="predicted"/>
<name>A0A1W9ZHU8_MYCAN</name>
<feature type="region of interest" description="Disordered" evidence="1">
    <location>
        <begin position="297"/>
        <end position="382"/>
    </location>
</feature>
<dbReference type="InterPro" id="IPR043796">
    <property type="entry name" value="ESX-1_EspA/EspE-like"/>
</dbReference>
<feature type="region of interest" description="Disordered" evidence="1">
    <location>
        <begin position="237"/>
        <end position="264"/>
    </location>
</feature>
<feature type="compositionally biased region" description="Low complexity" evidence="1">
    <location>
        <begin position="314"/>
        <end position="325"/>
    </location>
</feature>
<feature type="domain" description="ESX-1 secretion-associated protein EspA/EspE-like" evidence="2">
    <location>
        <begin position="21"/>
        <end position="103"/>
    </location>
</feature>
<dbReference type="OrthoDB" id="4719109at2"/>
<sequence>MGITLIIDSAIGTIESLELLLGSGIPDGGSVFSFTSSLFSQTANELNSAGPGNHWQGSAADSYAGQNQRQQSFLGELAKLDSEIESLIAAQAEAVSRTRDVLSDVLSGLKVARKIAIDMSYVPVVGWIMSINFQAATCAVAMAVVGGALLYLTVKTVEDTIRLLELLAQLAELLASIVSDVISDIVDVIWDVISNLWNELSAWLAELESLFGSMFGAGGLSGMAGMLGMGGLSQLGSMAKSGGPSGSEDSPGSSGAPGSPDLSRLAQMTGLDEFGRGSGAVGIPSLGQLSSALGRLSPVSPEVGGAGSPGPLGGSPQPGAPQAPGMNGMQPSSTGGKGTTKKYDDGAAAGGDDLERAPVGVGAESPRSMRSAPVAVVREPKL</sequence>
<gene>
    <name evidence="3" type="ORF">BST12_21780</name>
</gene>
<feature type="compositionally biased region" description="Low complexity" evidence="1">
    <location>
        <begin position="237"/>
        <end position="260"/>
    </location>
</feature>
<evidence type="ECO:0000259" key="2">
    <source>
        <dbReference type="Pfam" id="PF18879"/>
    </source>
</evidence>
<comment type="caution">
    <text evidence="3">The sequence shown here is derived from an EMBL/GenBank/DDBJ whole genome shotgun (WGS) entry which is preliminary data.</text>
</comment>